<dbReference type="KEGG" id="cyt:cce_4853"/>
<dbReference type="NCBIfam" id="TIGR02595">
    <property type="entry name" value="PEP_CTERM"/>
    <property type="match status" value="1"/>
</dbReference>
<dbReference type="AlphaFoldDB" id="B1X239"/>
<reference evidence="2 3" key="1">
    <citation type="journal article" date="2008" name="Proc. Natl. Acad. Sci. U.S.A.">
        <title>The genome of Cyanothece 51142, a unicellular diazotrophic cyanobacterium important in the marine nitrogen cycle.</title>
        <authorList>
            <person name="Welsh E.A."/>
            <person name="Liberton M."/>
            <person name="Stoeckel J."/>
            <person name="Loh T."/>
            <person name="Elvitigala T."/>
            <person name="Wang C."/>
            <person name="Wollam A."/>
            <person name="Fulton R.S."/>
            <person name="Clifton S.W."/>
            <person name="Jacobs J.M."/>
            <person name="Aurora R."/>
            <person name="Ghosh B.K."/>
            <person name="Sherman L.A."/>
            <person name="Smith R.D."/>
            <person name="Wilson R.K."/>
            <person name="Pakrasi H.B."/>
        </authorList>
    </citation>
    <scope>NUCLEOTIDE SEQUENCE [LARGE SCALE GENOMIC DNA]</scope>
    <source>
        <strain evidence="3">ATCC 51142 / BH68</strain>
    </source>
</reference>
<feature type="domain" description="Ice-binding protein C-terminal" evidence="1">
    <location>
        <begin position="271"/>
        <end position="295"/>
    </location>
</feature>
<sequence>MTQSPLLPKLLPDFIKVIRGKNQMKTPIMSLLLLTAPLVSAQAASFDLTDNNSEIRVDDRNGITIWYVDGSPDNVFLSNYYYRIGLTGNESPFFDGLGTPTVTQQTGNQLELTYTGMELQAVVNYELLGGDLGSSRSFIDKSVTLTNLSGQNLDFHLFDYSDFDIKFDQANQKDQAIALDFGTIILNSATKPLSILTQVSPTPSHYEIADFVTLYNKFFNDLDGPTTLPDNPSLNVPFPIPPSDNTFAFQWDFNLNAGESVTFNSQFNYAPVPEPSSLFSLISLGIFGGISLTRRVKQ</sequence>
<proteinExistence type="predicted"/>
<name>B1X239_CROS5</name>
<gene>
    <name evidence="2" type="ordered locus">cce_4853</name>
</gene>
<dbReference type="HOGENOM" id="CLU_932912_0_0_3"/>
<organism evidence="2 3">
    <name type="scientific">Crocosphaera subtropica (strain ATCC 51142 / BH68)</name>
    <name type="common">Cyanothece sp. (strain ATCC 51142)</name>
    <dbReference type="NCBI Taxonomy" id="43989"/>
    <lineage>
        <taxon>Bacteria</taxon>
        <taxon>Bacillati</taxon>
        <taxon>Cyanobacteriota</taxon>
        <taxon>Cyanophyceae</taxon>
        <taxon>Oscillatoriophycideae</taxon>
        <taxon>Chroococcales</taxon>
        <taxon>Aphanothecaceae</taxon>
        <taxon>Crocosphaera</taxon>
        <taxon>Crocosphaera subtropica</taxon>
    </lineage>
</organism>
<dbReference type="EMBL" id="CP000807">
    <property type="protein sequence ID" value="ACB54200.1"/>
    <property type="molecule type" value="Genomic_DNA"/>
</dbReference>
<evidence type="ECO:0000313" key="3">
    <source>
        <dbReference type="Proteomes" id="UP000001203"/>
    </source>
</evidence>
<dbReference type="Pfam" id="PF07589">
    <property type="entry name" value="PEP-CTERM"/>
    <property type="match status" value="1"/>
</dbReference>
<dbReference type="OrthoDB" id="581381at2"/>
<dbReference type="Proteomes" id="UP000001203">
    <property type="component" value="Chromosome linear"/>
</dbReference>
<accession>B1X239</accession>
<evidence type="ECO:0000259" key="1">
    <source>
        <dbReference type="Pfam" id="PF07589"/>
    </source>
</evidence>
<protein>
    <recommendedName>
        <fullName evidence="1">Ice-binding protein C-terminal domain-containing protein</fullName>
    </recommendedName>
</protein>
<evidence type="ECO:0000313" key="2">
    <source>
        <dbReference type="EMBL" id="ACB54200.1"/>
    </source>
</evidence>
<dbReference type="STRING" id="43989.cce_4853"/>
<dbReference type="InterPro" id="IPR013424">
    <property type="entry name" value="Ice-binding_C"/>
</dbReference>
<dbReference type="eggNOG" id="ENOG5033JAD">
    <property type="taxonomic scope" value="Bacteria"/>
</dbReference>
<keyword evidence="3" id="KW-1185">Reference proteome</keyword>